<dbReference type="EMBL" id="MU855372">
    <property type="protein sequence ID" value="KAK3905067.1"/>
    <property type="molecule type" value="Genomic_DNA"/>
</dbReference>
<feature type="compositionally biased region" description="Basic and acidic residues" evidence="1">
    <location>
        <begin position="634"/>
        <end position="649"/>
    </location>
</feature>
<gene>
    <name evidence="3" type="ORF">C8A05DRAFT_13094</name>
</gene>
<feature type="compositionally biased region" description="Basic and acidic residues" evidence="1">
    <location>
        <begin position="730"/>
        <end position="746"/>
    </location>
</feature>
<evidence type="ECO:0000313" key="3">
    <source>
        <dbReference type="EMBL" id="KAK3905067.1"/>
    </source>
</evidence>
<feature type="region of interest" description="Disordered" evidence="1">
    <location>
        <begin position="912"/>
        <end position="951"/>
    </location>
</feature>
<feature type="region of interest" description="Disordered" evidence="1">
    <location>
        <begin position="477"/>
        <end position="520"/>
    </location>
</feature>
<feature type="region of interest" description="Disordered" evidence="1">
    <location>
        <begin position="1"/>
        <end position="84"/>
    </location>
</feature>
<feature type="compositionally biased region" description="Basic and acidic residues" evidence="1">
    <location>
        <begin position="496"/>
        <end position="520"/>
    </location>
</feature>
<keyword evidence="4" id="KW-1185">Reference proteome</keyword>
<feature type="compositionally biased region" description="Low complexity" evidence="1">
    <location>
        <begin position="710"/>
        <end position="719"/>
    </location>
</feature>
<feature type="region of interest" description="Disordered" evidence="1">
    <location>
        <begin position="596"/>
        <end position="805"/>
    </location>
</feature>
<feature type="compositionally biased region" description="Low complexity" evidence="1">
    <location>
        <begin position="773"/>
        <end position="783"/>
    </location>
</feature>
<proteinExistence type="predicted"/>
<feature type="compositionally biased region" description="Basic and acidic residues" evidence="1">
    <location>
        <begin position="102"/>
        <end position="124"/>
    </location>
</feature>
<keyword evidence="2" id="KW-0472">Membrane</keyword>
<evidence type="ECO:0000313" key="4">
    <source>
        <dbReference type="Proteomes" id="UP001303889"/>
    </source>
</evidence>
<feature type="region of interest" description="Disordered" evidence="1">
    <location>
        <begin position="203"/>
        <end position="261"/>
    </location>
</feature>
<organism evidence="3 4">
    <name type="scientific">Staphylotrichum tortipilum</name>
    <dbReference type="NCBI Taxonomy" id="2831512"/>
    <lineage>
        <taxon>Eukaryota</taxon>
        <taxon>Fungi</taxon>
        <taxon>Dikarya</taxon>
        <taxon>Ascomycota</taxon>
        <taxon>Pezizomycotina</taxon>
        <taxon>Sordariomycetes</taxon>
        <taxon>Sordariomycetidae</taxon>
        <taxon>Sordariales</taxon>
        <taxon>Chaetomiaceae</taxon>
        <taxon>Staphylotrichum</taxon>
    </lineage>
</organism>
<keyword evidence="2" id="KW-1133">Transmembrane helix</keyword>
<feature type="region of interest" description="Disordered" evidence="1">
    <location>
        <begin position="964"/>
        <end position="990"/>
    </location>
</feature>
<feature type="region of interest" description="Disordered" evidence="1">
    <location>
        <begin position="101"/>
        <end position="162"/>
    </location>
</feature>
<dbReference type="AlphaFoldDB" id="A0AAN6MSS4"/>
<feature type="region of interest" description="Disordered" evidence="1">
    <location>
        <begin position="838"/>
        <end position="869"/>
    </location>
</feature>
<feature type="region of interest" description="Disordered" evidence="1">
    <location>
        <begin position="557"/>
        <end position="578"/>
    </location>
</feature>
<feature type="compositionally biased region" description="Polar residues" evidence="1">
    <location>
        <begin position="761"/>
        <end position="771"/>
    </location>
</feature>
<feature type="compositionally biased region" description="Basic and acidic residues" evidence="1">
    <location>
        <begin position="596"/>
        <end position="610"/>
    </location>
</feature>
<evidence type="ECO:0000256" key="2">
    <source>
        <dbReference type="SAM" id="Phobius"/>
    </source>
</evidence>
<evidence type="ECO:0000256" key="1">
    <source>
        <dbReference type="SAM" id="MobiDB-lite"/>
    </source>
</evidence>
<dbReference type="PANTHER" id="PTHR38426:SF1">
    <property type="entry name" value="MAINTENANCE OF TELOMERE CAPPING PROTEIN 4"/>
    <property type="match status" value="1"/>
</dbReference>
<dbReference type="InterPro" id="IPR038769">
    <property type="entry name" value="MTC4"/>
</dbReference>
<dbReference type="Proteomes" id="UP001303889">
    <property type="component" value="Unassembled WGS sequence"/>
</dbReference>
<feature type="compositionally biased region" description="Polar residues" evidence="1">
    <location>
        <begin position="234"/>
        <end position="244"/>
    </location>
</feature>
<comment type="caution">
    <text evidence="3">The sequence shown here is derived from an EMBL/GenBank/DDBJ whole genome shotgun (WGS) entry which is preliminary data.</text>
</comment>
<keyword evidence="2" id="KW-0812">Transmembrane</keyword>
<name>A0AAN6MSS4_9PEZI</name>
<dbReference type="PANTHER" id="PTHR38426">
    <property type="entry name" value="MAINTENANCE OF TELOMERE CAPPING PROTEIN 4"/>
    <property type="match status" value="1"/>
</dbReference>
<sequence>MADHDPTPPPPPNNSHPRRTAASARHSASASDHSFFTPPATSAMTPAASGLGLSVSGRTPSPSDTRAHEKSLPAAVHRAHKHRSSGGFLLADSLLNRHGTARHRDAHVYPPPDKRQRRSTDHHRSSGGTTHSQDGLTATPSGSDASQPGGLPDESSGSTAVTNRDSLAGETAVGSSPRTSIAQLDLESAQIVNMALNLSESRRLASRRNVSQPTPPKLAPLPDNAAGGSLRYHLQQQRKASRTVSPRPDRSPRVGGGRVFTPLQPAFDPGAGYRYHFSQSTLARAQKAKEYLELMAQYRRVLELVAPLEPPRAAAGWTPTPPATPNDSVPVSRVPTNEMETKIGRPYNPLQYIRNRKVRARERKAIDGEAQGFDDALRVSEWIDDIAKWVATGQGRQLGNPTLPPFAPAQAAEMQASPPSTNGRKMVTAKPKRPRVDWAIEPADMLADIYWLELDDNKRLVEDRQWRRVFPQFQDMSRPLSRDEAPQLATPGSAKHAAEGHTPGEKTPDPPSSHQEHEHLLSTARDRAQLKFRALKGSHHRTASSLTNRDLLRIRRGSLSESSDTDTDRRRRAKGAANSTVRTVLEKQMEEMIAREQREAESHPLYDHETNQFTPLPATPERDPAKVSKNARGRQADPRAELSDADTKEIGLSLLPRPRPPSPRVSGRASLEVPSGRRLSVGNESSQPTSPEMRPAREVGRIPAIGLDLSPSSSRASSPHRNPLNKVKSIFRERSRERHTEARVPGEDGPASLCPPPPESWSGTPETTGSAVPSPQRRPSRSPVGDRPPLGHRSHKSLSSARLRGEDGAISFRSLLRGPRIDSVLRSGVSKVGDMLWRKDGADDSSTSSSDAETEVRGRPRGLRHGRSLSVQDAKSLLEAPQLMTDYRADLLQHPPSRPLSRRSSRFELLKPPRIDVQNASPSASPPPVLVRPSDPVGSDAESQAGGGRDDVRAAAARLDAALTRPHHHHPDHAPWSIADHRRTTTGSTTAISKRDIARLRALLLSSGIHASELTRRASARHIIPTPAPLTFPPDTTTTNPWRDLARLAPDPIAQHCLLTTPLSQTELYPVAARALAASVQASTVRLSILSGRFNSDAVPELTQRVEGLREKVGGELAERAGQAVDAADEVTRDLAVAQRLKVKRVVDGMEKMLRRRRRRFRWVRRAGWLVVEWLLVGCMWYVWFVVMIARVVLGVGKGVVRGVRWLLWL</sequence>
<feature type="transmembrane region" description="Helical" evidence="2">
    <location>
        <begin position="1163"/>
        <end position="1184"/>
    </location>
</feature>
<feature type="compositionally biased region" description="Polar residues" evidence="1">
    <location>
        <begin position="126"/>
        <end position="146"/>
    </location>
</feature>
<feature type="compositionally biased region" description="Low complexity" evidence="1">
    <location>
        <begin position="20"/>
        <end position="49"/>
    </location>
</feature>
<protein>
    <submittedName>
        <fullName evidence="3">Uncharacterized protein</fullName>
    </submittedName>
</protein>
<accession>A0AAN6MSS4</accession>
<reference evidence="3" key="2">
    <citation type="submission" date="2023-05" db="EMBL/GenBank/DDBJ databases">
        <authorList>
            <consortium name="Lawrence Berkeley National Laboratory"/>
            <person name="Steindorff A."/>
            <person name="Hensen N."/>
            <person name="Bonometti L."/>
            <person name="Westerberg I."/>
            <person name="Brannstrom I.O."/>
            <person name="Guillou S."/>
            <person name="Cros-Aarteil S."/>
            <person name="Calhoun S."/>
            <person name="Haridas S."/>
            <person name="Kuo A."/>
            <person name="Mondo S."/>
            <person name="Pangilinan J."/>
            <person name="Riley R."/>
            <person name="Labutti K."/>
            <person name="Andreopoulos B."/>
            <person name="Lipzen A."/>
            <person name="Chen C."/>
            <person name="Yanf M."/>
            <person name="Daum C."/>
            <person name="Ng V."/>
            <person name="Clum A."/>
            <person name="Ohm R."/>
            <person name="Martin F."/>
            <person name="Silar P."/>
            <person name="Natvig D."/>
            <person name="Lalanne C."/>
            <person name="Gautier V."/>
            <person name="Ament-Velasquez S.L."/>
            <person name="Kruys A."/>
            <person name="Hutchinson M.I."/>
            <person name="Powell A.J."/>
            <person name="Barry K."/>
            <person name="Miller A.N."/>
            <person name="Grigoriev I.V."/>
            <person name="Debuchy R."/>
            <person name="Gladieux P."/>
            <person name="Thoren M.H."/>
            <person name="Johannesson H."/>
        </authorList>
    </citation>
    <scope>NUCLEOTIDE SEQUENCE</scope>
    <source>
        <strain evidence="3">CBS 103.79</strain>
    </source>
</reference>
<reference evidence="3" key="1">
    <citation type="journal article" date="2023" name="Mol. Phylogenet. Evol.">
        <title>Genome-scale phylogeny and comparative genomics of the fungal order Sordariales.</title>
        <authorList>
            <person name="Hensen N."/>
            <person name="Bonometti L."/>
            <person name="Westerberg I."/>
            <person name="Brannstrom I.O."/>
            <person name="Guillou S."/>
            <person name="Cros-Aarteil S."/>
            <person name="Calhoun S."/>
            <person name="Haridas S."/>
            <person name="Kuo A."/>
            <person name="Mondo S."/>
            <person name="Pangilinan J."/>
            <person name="Riley R."/>
            <person name="LaButti K."/>
            <person name="Andreopoulos B."/>
            <person name="Lipzen A."/>
            <person name="Chen C."/>
            <person name="Yan M."/>
            <person name="Daum C."/>
            <person name="Ng V."/>
            <person name="Clum A."/>
            <person name="Steindorff A."/>
            <person name="Ohm R.A."/>
            <person name="Martin F."/>
            <person name="Silar P."/>
            <person name="Natvig D.O."/>
            <person name="Lalanne C."/>
            <person name="Gautier V."/>
            <person name="Ament-Velasquez S.L."/>
            <person name="Kruys A."/>
            <person name="Hutchinson M.I."/>
            <person name="Powell A.J."/>
            <person name="Barry K."/>
            <person name="Miller A.N."/>
            <person name="Grigoriev I.V."/>
            <person name="Debuchy R."/>
            <person name="Gladieux P."/>
            <person name="Hiltunen Thoren M."/>
            <person name="Johannesson H."/>
        </authorList>
    </citation>
    <scope>NUCLEOTIDE SEQUENCE</scope>
    <source>
        <strain evidence="3">CBS 103.79</strain>
    </source>
</reference>